<keyword evidence="5 8" id="KW-0812">Transmembrane</keyword>
<dbReference type="Pfam" id="PF03595">
    <property type="entry name" value="SLAC1"/>
    <property type="match status" value="1"/>
</dbReference>
<feature type="transmembrane region" description="Helical" evidence="8">
    <location>
        <begin position="155"/>
        <end position="176"/>
    </location>
</feature>
<dbReference type="Gene3D" id="1.50.10.150">
    <property type="entry name" value="Voltage-dependent anion channel"/>
    <property type="match status" value="1"/>
</dbReference>
<dbReference type="CDD" id="cd09320">
    <property type="entry name" value="TDT_like_2"/>
    <property type="match status" value="1"/>
</dbReference>
<dbReference type="RefSeq" id="WP_239122018.1">
    <property type="nucleotide sequence ID" value="NZ_BONT01000022.1"/>
</dbReference>
<dbReference type="PANTHER" id="PTHR31686">
    <property type="match status" value="1"/>
</dbReference>
<feature type="transmembrane region" description="Helical" evidence="8">
    <location>
        <begin position="300"/>
        <end position="320"/>
    </location>
</feature>
<organism evidence="9 10">
    <name type="scientific">Phytomonospora endophytica</name>
    <dbReference type="NCBI Taxonomy" id="714109"/>
    <lineage>
        <taxon>Bacteria</taxon>
        <taxon>Bacillati</taxon>
        <taxon>Actinomycetota</taxon>
        <taxon>Actinomycetes</taxon>
        <taxon>Micromonosporales</taxon>
        <taxon>Micromonosporaceae</taxon>
        <taxon>Phytomonospora</taxon>
    </lineage>
</organism>
<evidence type="ECO:0000256" key="1">
    <source>
        <dbReference type="ARBA" id="ARBA00004651"/>
    </source>
</evidence>
<evidence type="ECO:0000313" key="9">
    <source>
        <dbReference type="EMBL" id="MBB6033031.1"/>
    </source>
</evidence>
<feature type="transmembrane region" description="Helical" evidence="8">
    <location>
        <begin position="21"/>
        <end position="38"/>
    </location>
</feature>
<feature type="transmembrane region" description="Helical" evidence="8">
    <location>
        <begin position="44"/>
        <end position="69"/>
    </location>
</feature>
<comment type="subcellular location">
    <subcellularLocation>
        <location evidence="1">Cell membrane</location>
        <topology evidence="1">Multi-pass membrane protein</topology>
    </subcellularLocation>
</comment>
<keyword evidence="6 8" id="KW-1133">Transmembrane helix</keyword>
<feature type="transmembrane region" description="Helical" evidence="8">
    <location>
        <begin position="326"/>
        <end position="347"/>
    </location>
</feature>
<keyword evidence="10" id="KW-1185">Reference proteome</keyword>
<feature type="transmembrane region" description="Helical" evidence="8">
    <location>
        <begin position="120"/>
        <end position="143"/>
    </location>
</feature>
<evidence type="ECO:0000313" key="10">
    <source>
        <dbReference type="Proteomes" id="UP000548476"/>
    </source>
</evidence>
<feature type="transmembrane region" description="Helical" evidence="8">
    <location>
        <begin position="228"/>
        <end position="249"/>
    </location>
</feature>
<evidence type="ECO:0000256" key="6">
    <source>
        <dbReference type="ARBA" id="ARBA00022989"/>
    </source>
</evidence>
<sequence>MTSPALTTQSHTLVRHIGPNWFASVMGTGIVANAAATLPHRPPWLHAAAGVVWALAALWLVTLTVAFAAQWLRDPARARGHHADAVAVQFYGAPPMALLTVGAGTLLYGPPLLGGAAVPVAVVLWALGTVGGLVSAVSVPYAMFTREGLDGDAPVPAWLMPVVPPMVSAATGAALVPHAAAGQARLTLLLACYAMFGLSLLATVVVLPQVWSRLARHKVGAAATVPTLWIVLGPLGQSVTAAGALGAVAGTAADAHLAEALALFGVVYGVCVFGFALLWMSLAVAVTVRTVRRGLPFAPTWWSFTFPLGTCVTAASVLAAHTGAVAYGWLAVGLYAGLAGAWGAVVYRTGRFLAGR</sequence>
<dbReference type="Proteomes" id="UP000548476">
    <property type="component" value="Unassembled WGS sequence"/>
</dbReference>
<comment type="similarity">
    <text evidence="2">Belongs to the tellurite-resistance/dicarboxylate transporter (TDT) family.</text>
</comment>
<evidence type="ECO:0000256" key="7">
    <source>
        <dbReference type="ARBA" id="ARBA00023136"/>
    </source>
</evidence>
<protein>
    <submittedName>
        <fullName evidence="9">C4-dicarboxylate transporter/malic acid transport protein</fullName>
    </submittedName>
</protein>
<accession>A0A841F7L7</accession>
<dbReference type="GO" id="GO:0005886">
    <property type="term" value="C:plasma membrane"/>
    <property type="evidence" value="ECO:0007669"/>
    <property type="project" value="UniProtKB-SubCell"/>
</dbReference>
<evidence type="ECO:0000256" key="5">
    <source>
        <dbReference type="ARBA" id="ARBA00022692"/>
    </source>
</evidence>
<feature type="transmembrane region" description="Helical" evidence="8">
    <location>
        <begin position="188"/>
        <end position="207"/>
    </location>
</feature>
<reference evidence="9 10" key="1">
    <citation type="submission" date="2020-08" db="EMBL/GenBank/DDBJ databases">
        <title>Genomic Encyclopedia of Type Strains, Phase IV (KMG-IV): sequencing the most valuable type-strain genomes for metagenomic binning, comparative biology and taxonomic classification.</title>
        <authorList>
            <person name="Goeker M."/>
        </authorList>
    </citation>
    <scope>NUCLEOTIDE SEQUENCE [LARGE SCALE GENOMIC DNA]</scope>
    <source>
        <strain evidence="9 10">YIM 65646</strain>
    </source>
</reference>
<dbReference type="AlphaFoldDB" id="A0A841F7L7"/>
<evidence type="ECO:0000256" key="8">
    <source>
        <dbReference type="SAM" id="Phobius"/>
    </source>
</evidence>
<keyword evidence="4" id="KW-1003">Cell membrane</keyword>
<dbReference type="InterPro" id="IPR038665">
    <property type="entry name" value="Voltage-dep_anion_channel_sf"/>
</dbReference>
<gene>
    <name evidence="9" type="ORF">HNR73_000878</name>
</gene>
<feature type="transmembrane region" description="Helical" evidence="8">
    <location>
        <begin position="261"/>
        <end position="288"/>
    </location>
</feature>
<keyword evidence="3" id="KW-0813">Transport</keyword>
<keyword evidence="7 8" id="KW-0472">Membrane</keyword>
<dbReference type="PANTHER" id="PTHR31686:SF1">
    <property type="entry name" value="SULFITE EFFLUX PUMP SSU1"/>
    <property type="match status" value="1"/>
</dbReference>
<proteinExistence type="inferred from homology"/>
<evidence type="ECO:0000256" key="3">
    <source>
        <dbReference type="ARBA" id="ARBA00022448"/>
    </source>
</evidence>
<evidence type="ECO:0000256" key="2">
    <source>
        <dbReference type="ARBA" id="ARBA00008566"/>
    </source>
</evidence>
<comment type="caution">
    <text evidence="9">The sequence shown here is derived from an EMBL/GenBank/DDBJ whole genome shotgun (WGS) entry which is preliminary data.</text>
</comment>
<dbReference type="EMBL" id="JACHGT010000002">
    <property type="protein sequence ID" value="MBB6033031.1"/>
    <property type="molecule type" value="Genomic_DNA"/>
</dbReference>
<feature type="transmembrane region" description="Helical" evidence="8">
    <location>
        <begin position="90"/>
        <end position="108"/>
    </location>
</feature>
<dbReference type="InterPro" id="IPR004695">
    <property type="entry name" value="SLAC1/Mae1/Ssu1/TehA"/>
</dbReference>
<evidence type="ECO:0000256" key="4">
    <source>
        <dbReference type="ARBA" id="ARBA00022475"/>
    </source>
</evidence>
<name>A0A841F7L7_9ACTN</name>
<dbReference type="GO" id="GO:0055085">
    <property type="term" value="P:transmembrane transport"/>
    <property type="evidence" value="ECO:0007669"/>
    <property type="project" value="InterPro"/>
</dbReference>
<dbReference type="InterPro" id="IPR051629">
    <property type="entry name" value="Sulfite_efflux_TDT"/>
</dbReference>